<protein>
    <submittedName>
        <fullName evidence="2">Uncharacterized protein</fullName>
    </submittedName>
</protein>
<sequence>MVNLKLRDQIQESVYAEENARISKELDELRQKKAILEKDNDQQSQIQARVNEIIQVM</sequence>
<comment type="caution">
    <text evidence="2">The sequence shown here is derived from an EMBL/GenBank/DDBJ whole genome shotgun (WGS) entry which is preliminary data.</text>
</comment>
<organism evidence="2 3">
    <name type="scientific">Paenibacillus marchantiophytorum</name>
    <dbReference type="NCBI Taxonomy" id="1619310"/>
    <lineage>
        <taxon>Bacteria</taxon>
        <taxon>Bacillati</taxon>
        <taxon>Bacillota</taxon>
        <taxon>Bacilli</taxon>
        <taxon>Bacillales</taxon>
        <taxon>Paenibacillaceae</taxon>
        <taxon>Paenibacillus</taxon>
    </lineage>
</organism>
<dbReference type="EMBL" id="BMHE01000026">
    <property type="protein sequence ID" value="GFZ93564.1"/>
    <property type="molecule type" value="Genomic_DNA"/>
</dbReference>
<dbReference type="RefSeq" id="WP_189015205.1">
    <property type="nucleotide sequence ID" value="NZ_BMHE01000026.1"/>
</dbReference>
<accession>A0ABQ1EYP4</accession>
<feature type="coiled-coil region" evidence="1">
    <location>
        <begin position="12"/>
        <end position="46"/>
    </location>
</feature>
<evidence type="ECO:0000313" key="3">
    <source>
        <dbReference type="Proteomes" id="UP000615455"/>
    </source>
</evidence>
<proteinExistence type="predicted"/>
<reference evidence="3" key="1">
    <citation type="journal article" date="2019" name="Int. J. Syst. Evol. Microbiol.">
        <title>The Global Catalogue of Microorganisms (GCM) 10K type strain sequencing project: providing services to taxonomists for standard genome sequencing and annotation.</title>
        <authorList>
            <consortium name="The Broad Institute Genomics Platform"/>
            <consortium name="The Broad Institute Genome Sequencing Center for Infectious Disease"/>
            <person name="Wu L."/>
            <person name="Ma J."/>
        </authorList>
    </citation>
    <scope>NUCLEOTIDE SEQUENCE [LARGE SCALE GENOMIC DNA]</scope>
    <source>
        <strain evidence="3">CGMCC 1.15043</strain>
    </source>
</reference>
<keyword evidence="1" id="KW-0175">Coiled coil</keyword>
<gene>
    <name evidence="2" type="ORF">GCM10008018_45010</name>
</gene>
<keyword evidence="3" id="KW-1185">Reference proteome</keyword>
<evidence type="ECO:0000256" key="1">
    <source>
        <dbReference type="SAM" id="Coils"/>
    </source>
</evidence>
<dbReference type="Proteomes" id="UP000615455">
    <property type="component" value="Unassembled WGS sequence"/>
</dbReference>
<evidence type="ECO:0000313" key="2">
    <source>
        <dbReference type="EMBL" id="GFZ93564.1"/>
    </source>
</evidence>
<name>A0ABQ1EYP4_9BACL</name>